<dbReference type="Gene3D" id="3.40.50.150">
    <property type="entry name" value="Vaccinia Virus protein VP39"/>
    <property type="match status" value="1"/>
</dbReference>
<dbReference type="PANTHER" id="PTHR34009:SF2">
    <property type="entry name" value="PROTEIN STAR"/>
    <property type="match status" value="1"/>
</dbReference>
<comment type="caution">
    <text evidence="3">The sequence shown here is derived from an EMBL/GenBank/DDBJ whole genome shotgun (WGS) entry which is preliminary data.</text>
</comment>
<dbReference type="PANTHER" id="PTHR34009">
    <property type="entry name" value="PROTEIN STAR"/>
    <property type="match status" value="1"/>
</dbReference>
<dbReference type="Pfam" id="PF05050">
    <property type="entry name" value="Methyltransf_21"/>
    <property type="match status" value="1"/>
</dbReference>
<evidence type="ECO:0000313" key="3">
    <source>
        <dbReference type="EMBL" id="KAL3757660.1"/>
    </source>
</evidence>
<name>A0ABD3M0X3_9STRA</name>
<proteinExistence type="predicted"/>
<organism evidence="3 4">
    <name type="scientific">Discostella pseudostelligera</name>
    <dbReference type="NCBI Taxonomy" id="259834"/>
    <lineage>
        <taxon>Eukaryota</taxon>
        <taxon>Sar</taxon>
        <taxon>Stramenopiles</taxon>
        <taxon>Ochrophyta</taxon>
        <taxon>Bacillariophyta</taxon>
        <taxon>Coscinodiscophyceae</taxon>
        <taxon>Thalassiosirophycidae</taxon>
        <taxon>Stephanodiscales</taxon>
        <taxon>Stephanodiscaceae</taxon>
        <taxon>Discostella</taxon>
    </lineage>
</organism>
<dbReference type="EMBL" id="JALLBG020000255">
    <property type="protein sequence ID" value="KAL3757660.1"/>
    <property type="molecule type" value="Genomic_DNA"/>
</dbReference>
<feature type="domain" description="Methyltransferase FkbM" evidence="2">
    <location>
        <begin position="122"/>
        <end position="269"/>
    </location>
</feature>
<reference evidence="3 4" key="1">
    <citation type="submission" date="2024-10" db="EMBL/GenBank/DDBJ databases">
        <title>Updated reference genomes for cyclostephanoid diatoms.</title>
        <authorList>
            <person name="Roberts W.R."/>
            <person name="Alverson A.J."/>
        </authorList>
    </citation>
    <scope>NUCLEOTIDE SEQUENCE [LARGE SCALE GENOMIC DNA]</scope>
    <source>
        <strain evidence="3 4">AJA232-27</strain>
    </source>
</reference>
<evidence type="ECO:0000313" key="4">
    <source>
        <dbReference type="Proteomes" id="UP001530293"/>
    </source>
</evidence>
<dbReference type="SUPFAM" id="SSF53335">
    <property type="entry name" value="S-adenosyl-L-methionine-dependent methyltransferases"/>
    <property type="match status" value="1"/>
</dbReference>
<keyword evidence="1" id="KW-0812">Transmembrane</keyword>
<dbReference type="AlphaFoldDB" id="A0ABD3M0X3"/>
<sequence>MANINMLKLFVAYRKVSIGILFIVGVIVCMHTLRSTSSSTTTITSLLRGETEEAEYNNDRADGWHPIHVYYGEAESEINPDPTISHSQAKQDEIILALMDKLDDDEINDTPGRRFYIDLASNDATEASNTLQLENNGWEGLCIEPNPIFWYKLAHRSCTVVASFVGGVEDKVPIKAHFRPGEDGLAGIIGEGFDNKDELPGSVNRYTVSLRSVFEKFNVPQSIDYLSLDVEGAESLIMKDFPFDTYRFKFMTVERPKPDLEALLEAKGYLFIMKTTNWGETVWVHNTTAIDFNEAKNIVSGISCKLDTWQAINCEPSER</sequence>
<feature type="transmembrane region" description="Helical" evidence="1">
    <location>
        <begin position="12"/>
        <end position="33"/>
    </location>
</feature>
<protein>
    <recommendedName>
        <fullName evidence="2">Methyltransferase FkbM domain-containing protein</fullName>
    </recommendedName>
</protein>
<evidence type="ECO:0000259" key="2">
    <source>
        <dbReference type="Pfam" id="PF05050"/>
    </source>
</evidence>
<dbReference type="Proteomes" id="UP001530293">
    <property type="component" value="Unassembled WGS sequence"/>
</dbReference>
<evidence type="ECO:0000256" key="1">
    <source>
        <dbReference type="SAM" id="Phobius"/>
    </source>
</evidence>
<accession>A0ABD3M0X3</accession>
<keyword evidence="1" id="KW-0472">Membrane</keyword>
<dbReference type="InterPro" id="IPR029063">
    <property type="entry name" value="SAM-dependent_MTases_sf"/>
</dbReference>
<gene>
    <name evidence="3" type="ORF">ACHAWU_004445</name>
</gene>
<keyword evidence="4" id="KW-1185">Reference proteome</keyword>
<dbReference type="InterPro" id="IPR053202">
    <property type="entry name" value="EGF_Rcpt_Signaling_Reg"/>
</dbReference>
<dbReference type="InterPro" id="IPR006342">
    <property type="entry name" value="FkbM_mtfrase"/>
</dbReference>
<keyword evidence="1" id="KW-1133">Transmembrane helix</keyword>